<evidence type="ECO:0008006" key="4">
    <source>
        <dbReference type="Google" id="ProtNLM"/>
    </source>
</evidence>
<name>A0A645BZD0_9ZZZZ</name>
<comment type="caution">
    <text evidence="3">The sequence shown here is derived from an EMBL/GenBank/DDBJ whole genome shotgun (WGS) entry which is preliminary data.</text>
</comment>
<sequence>MAKRPTQKTERNEYTERLERIRTGFRLRPRYIILFFILTFFVLGGVFLSQQTKLSSIADEKVKLQTQLDQKKVEEERLERMLEYMRTTDYMIQYAREKLGYVFADDWKFYDDSANVKVTPKLAETPTPIPALTSPSAKPSSTPAPLPTTPPDDPGTVVVTMGPVKP</sequence>
<dbReference type="EMBL" id="VSSQ01022271">
    <property type="protein sequence ID" value="MPM68463.1"/>
    <property type="molecule type" value="Genomic_DNA"/>
</dbReference>
<organism evidence="3">
    <name type="scientific">bioreactor metagenome</name>
    <dbReference type="NCBI Taxonomy" id="1076179"/>
    <lineage>
        <taxon>unclassified sequences</taxon>
        <taxon>metagenomes</taxon>
        <taxon>ecological metagenomes</taxon>
    </lineage>
</organism>
<reference evidence="3" key="1">
    <citation type="submission" date="2019-08" db="EMBL/GenBank/DDBJ databases">
        <authorList>
            <person name="Kucharzyk K."/>
            <person name="Murdoch R.W."/>
            <person name="Higgins S."/>
            <person name="Loffler F."/>
        </authorList>
    </citation>
    <scope>NUCLEOTIDE SEQUENCE</scope>
</reference>
<protein>
    <recommendedName>
        <fullName evidence="4">Cell division protein FtsL</fullName>
    </recommendedName>
</protein>
<keyword evidence="2" id="KW-0812">Transmembrane</keyword>
<evidence type="ECO:0000256" key="2">
    <source>
        <dbReference type="SAM" id="Phobius"/>
    </source>
</evidence>
<accession>A0A645BZD0</accession>
<feature type="compositionally biased region" description="Pro residues" evidence="1">
    <location>
        <begin position="142"/>
        <end position="153"/>
    </location>
</feature>
<keyword evidence="2" id="KW-1133">Transmembrane helix</keyword>
<dbReference type="AlphaFoldDB" id="A0A645BZD0"/>
<dbReference type="Pfam" id="PF04977">
    <property type="entry name" value="DivIC"/>
    <property type="match status" value="1"/>
</dbReference>
<keyword evidence="2" id="KW-0472">Membrane</keyword>
<feature type="region of interest" description="Disordered" evidence="1">
    <location>
        <begin position="124"/>
        <end position="166"/>
    </location>
</feature>
<proteinExistence type="predicted"/>
<evidence type="ECO:0000313" key="3">
    <source>
        <dbReference type="EMBL" id="MPM68463.1"/>
    </source>
</evidence>
<dbReference type="InterPro" id="IPR007060">
    <property type="entry name" value="FtsL/DivIC"/>
</dbReference>
<evidence type="ECO:0000256" key="1">
    <source>
        <dbReference type="SAM" id="MobiDB-lite"/>
    </source>
</evidence>
<feature type="transmembrane region" description="Helical" evidence="2">
    <location>
        <begin position="31"/>
        <end position="48"/>
    </location>
</feature>
<gene>
    <name evidence="3" type="ORF">SDC9_115396</name>
</gene>
<feature type="compositionally biased region" description="Low complexity" evidence="1">
    <location>
        <begin position="130"/>
        <end position="141"/>
    </location>
</feature>